<reference evidence="2" key="2">
    <citation type="submission" date="2018-03" db="EMBL/GenBank/DDBJ databases">
        <title>The Triticum urartu genome reveals the dynamic nature of wheat genome evolution.</title>
        <authorList>
            <person name="Ling H."/>
            <person name="Ma B."/>
            <person name="Shi X."/>
            <person name="Liu H."/>
            <person name="Dong L."/>
            <person name="Sun H."/>
            <person name="Cao Y."/>
            <person name="Gao Q."/>
            <person name="Zheng S."/>
            <person name="Li Y."/>
            <person name="Yu Y."/>
            <person name="Du H."/>
            <person name="Qi M."/>
            <person name="Li Y."/>
            <person name="Yu H."/>
            <person name="Cui Y."/>
            <person name="Wang N."/>
            <person name="Chen C."/>
            <person name="Wu H."/>
            <person name="Zhao Y."/>
            <person name="Zhang J."/>
            <person name="Li Y."/>
            <person name="Zhou W."/>
            <person name="Zhang B."/>
            <person name="Hu W."/>
            <person name="Eijk M."/>
            <person name="Tang J."/>
            <person name="Witsenboer H."/>
            <person name="Zhao S."/>
            <person name="Li Z."/>
            <person name="Zhang A."/>
            <person name="Wang D."/>
            <person name="Liang C."/>
        </authorList>
    </citation>
    <scope>NUCLEOTIDE SEQUENCE [LARGE SCALE GENOMIC DNA]</scope>
    <source>
        <strain evidence="2">cv. G1812</strain>
    </source>
</reference>
<keyword evidence="1" id="KW-0732">Signal</keyword>
<reference evidence="3" key="1">
    <citation type="journal article" date="2013" name="Nature">
        <title>Draft genome of the wheat A-genome progenitor Triticum urartu.</title>
        <authorList>
            <person name="Ling H.Q."/>
            <person name="Zhao S."/>
            <person name="Liu D."/>
            <person name="Wang J."/>
            <person name="Sun H."/>
            <person name="Zhang C."/>
            <person name="Fan H."/>
            <person name="Li D."/>
            <person name="Dong L."/>
            <person name="Tao Y."/>
            <person name="Gao C."/>
            <person name="Wu H."/>
            <person name="Li Y."/>
            <person name="Cui Y."/>
            <person name="Guo X."/>
            <person name="Zheng S."/>
            <person name="Wang B."/>
            <person name="Yu K."/>
            <person name="Liang Q."/>
            <person name="Yang W."/>
            <person name="Lou X."/>
            <person name="Chen J."/>
            <person name="Feng M."/>
            <person name="Jian J."/>
            <person name="Zhang X."/>
            <person name="Luo G."/>
            <person name="Jiang Y."/>
            <person name="Liu J."/>
            <person name="Wang Z."/>
            <person name="Sha Y."/>
            <person name="Zhang B."/>
            <person name="Wu H."/>
            <person name="Tang D."/>
            <person name="Shen Q."/>
            <person name="Xue P."/>
            <person name="Zou S."/>
            <person name="Wang X."/>
            <person name="Liu X."/>
            <person name="Wang F."/>
            <person name="Yang Y."/>
            <person name="An X."/>
            <person name="Dong Z."/>
            <person name="Zhang K."/>
            <person name="Zhang X."/>
            <person name="Luo M.C."/>
            <person name="Dvorak J."/>
            <person name="Tong Y."/>
            <person name="Wang J."/>
            <person name="Yang H."/>
            <person name="Li Z."/>
            <person name="Wang D."/>
            <person name="Zhang A."/>
            <person name="Wang J."/>
        </authorList>
    </citation>
    <scope>NUCLEOTIDE SEQUENCE</scope>
    <source>
        <strain evidence="3">cv. G1812</strain>
    </source>
</reference>
<dbReference type="Gramene" id="TuG1812G0300001914.01.T01">
    <property type="protein sequence ID" value="TuG1812G0300001914.01.T01.cds344903"/>
    <property type="gene ID" value="TuG1812G0300001914.01"/>
</dbReference>
<sequence length="51" mass="5825">MWVECICLFVLLVSNVNPRPTPTFISRKISTRSDLMLRILRNQASMDTSLG</sequence>
<evidence type="ECO:0000313" key="3">
    <source>
        <dbReference type="Proteomes" id="UP000015106"/>
    </source>
</evidence>
<dbReference type="Proteomes" id="UP000015106">
    <property type="component" value="Chromosome 3"/>
</dbReference>
<feature type="chain" id="PRO_5035943170" evidence="1">
    <location>
        <begin position="19"/>
        <end position="51"/>
    </location>
</feature>
<dbReference type="EnsemblPlants" id="TuG1812G0300001914.01.T01">
    <property type="protein sequence ID" value="TuG1812G0300001914.01.T01.cds344903"/>
    <property type="gene ID" value="TuG1812G0300001914.01"/>
</dbReference>
<protein>
    <submittedName>
        <fullName evidence="2">Uncharacterized protein</fullName>
    </submittedName>
</protein>
<reference evidence="2" key="3">
    <citation type="submission" date="2022-06" db="UniProtKB">
        <authorList>
            <consortium name="EnsemblPlants"/>
        </authorList>
    </citation>
    <scope>IDENTIFICATION</scope>
</reference>
<evidence type="ECO:0000256" key="1">
    <source>
        <dbReference type="SAM" id="SignalP"/>
    </source>
</evidence>
<evidence type="ECO:0000313" key="2">
    <source>
        <dbReference type="EnsemblPlants" id="TuG1812G0300001914.01.T01.cds344903"/>
    </source>
</evidence>
<accession>A0A8R7TUM0</accession>
<organism evidence="2 3">
    <name type="scientific">Triticum urartu</name>
    <name type="common">Red wild einkorn</name>
    <name type="synonym">Crithodium urartu</name>
    <dbReference type="NCBI Taxonomy" id="4572"/>
    <lineage>
        <taxon>Eukaryota</taxon>
        <taxon>Viridiplantae</taxon>
        <taxon>Streptophyta</taxon>
        <taxon>Embryophyta</taxon>
        <taxon>Tracheophyta</taxon>
        <taxon>Spermatophyta</taxon>
        <taxon>Magnoliopsida</taxon>
        <taxon>Liliopsida</taxon>
        <taxon>Poales</taxon>
        <taxon>Poaceae</taxon>
        <taxon>BOP clade</taxon>
        <taxon>Pooideae</taxon>
        <taxon>Triticodae</taxon>
        <taxon>Triticeae</taxon>
        <taxon>Triticinae</taxon>
        <taxon>Triticum</taxon>
    </lineage>
</organism>
<proteinExistence type="predicted"/>
<dbReference type="AlphaFoldDB" id="A0A8R7TUM0"/>
<feature type="signal peptide" evidence="1">
    <location>
        <begin position="1"/>
        <end position="18"/>
    </location>
</feature>
<keyword evidence="3" id="KW-1185">Reference proteome</keyword>
<name>A0A8R7TUM0_TRIUA</name>